<organism evidence="10 11">
    <name type="scientific">Clostridium botulinum B2 450</name>
    <dbReference type="NCBI Taxonomy" id="1379739"/>
    <lineage>
        <taxon>Bacteria</taxon>
        <taxon>Bacillati</taxon>
        <taxon>Bacillota</taxon>
        <taxon>Clostridia</taxon>
        <taxon>Eubacteriales</taxon>
        <taxon>Clostridiaceae</taxon>
        <taxon>Clostridium</taxon>
    </lineage>
</organism>
<evidence type="ECO:0000256" key="7">
    <source>
        <dbReference type="ARBA" id="ARBA00023125"/>
    </source>
</evidence>
<dbReference type="HOGENOM" id="CLU_017584_0_0_9"/>
<dbReference type="PATRIC" id="fig|1379739.3.peg.780"/>
<keyword evidence="5" id="KW-0663">Pyridoxal phosphate</keyword>
<accession>A0A0D1BUN9</accession>
<dbReference type="GO" id="GO:0003700">
    <property type="term" value="F:DNA-binding transcription factor activity"/>
    <property type="evidence" value="ECO:0007669"/>
    <property type="project" value="InterPro"/>
</dbReference>
<dbReference type="InterPro" id="IPR036388">
    <property type="entry name" value="WH-like_DNA-bd_sf"/>
</dbReference>
<comment type="similarity">
    <text evidence="2">In the C-terminal section; belongs to the class-I pyridoxal-phosphate-dependent aminotransferase family.</text>
</comment>
<dbReference type="InterPro" id="IPR051446">
    <property type="entry name" value="HTH_trans_reg/aminotransferase"/>
</dbReference>
<evidence type="ECO:0000313" key="10">
    <source>
        <dbReference type="EMBL" id="KIS22481.1"/>
    </source>
</evidence>
<dbReference type="Pfam" id="PF00155">
    <property type="entry name" value="Aminotran_1_2"/>
    <property type="match status" value="1"/>
</dbReference>
<keyword evidence="7" id="KW-0238">DNA-binding</keyword>
<dbReference type="InterPro" id="IPR004839">
    <property type="entry name" value="Aminotransferase_I/II_large"/>
</dbReference>
<dbReference type="Gene3D" id="3.90.1150.10">
    <property type="entry name" value="Aspartate Aminotransferase, domain 1"/>
    <property type="match status" value="1"/>
</dbReference>
<dbReference type="CDD" id="cd07377">
    <property type="entry name" value="WHTH_GntR"/>
    <property type="match status" value="1"/>
</dbReference>
<dbReference type="InterPro" id="IPR015424">
    <property type="entry name" value="PyrdxlP-dep_Trfase"/>
</dbReference>
<dbReference type="PANTHER" id="PTHR46577">
    <property type="entry name" value="HTH-TYPE TRANSCRIPTIONAL REGULATORY PROTEIN GABR"/>
    <property type="match status" value="1"/>
</dbReference>
<sequence length="483" mass="55644">MLFDIKLDKNSPVYIQISDYIKSMILKGMIRKDEKLPSTRELASMLKVSRNTIISAYEFLEDDGFIYMKKGKGAFVSNVNIHVEEKWTVNWEKNINDYAKKAESLDIIKHEIHWEKGMISFKSISPDENLFDLEEFKKAFLNRFSLEGEKILNYGYAIGYRDLINYIMKYMKNKGVDTLNKKILITNGFTEGFDIVLSSLIQKGDKVLCENPTHNTAIKIMKMHDIEIVGIDMDKDGINIDKLKETIGKNNIKLAYLVPSYHNPTGIVMSPEKRIKIYNILKDNNIPIVEDGFNEELRYSGDHVSPMIAFSGKGNSIIYIGSFSKVLFPGIRIGWVLGDEKLIDYLESVKRSRNIHTSFLDQAILYEYLKSGNFEKYIKKARKIYKEKYEFALKCAKKYIPAQYITGEGGLHIFVKLKNIKSRELLKECCKRGVIFTPGDIFYVDNKGEDTFRLGISRVSLEEIEKGFKIIGNSAKKLINNYI</sequence>
<dbReference type="InterPro" id="IPR036390">
    <property type="entry name" value="WH_DNA-bd_sf"/>
</dbReference>
<dbReference type="GO" id="GO:0030170">
    <property type="term" value="F:pyridoxal phosphate binding"/>
    <property type="evidence" value="ECO:0007669"/>
    <property type="project" value="InterPro"/>
</dbReference>
<keyword evidence="4" id="KW-0808">Transferase</keyword>
<comment type="cofactor">
    <cofactor evidence="1">
        <name>pyridoxal 5'-phosphate</name>
        <dbReference type="ChEBI" id="CHEBI:597326"/>
    </cofactor>
</comment>
<evidence type="ECO:0000256" key="6">
    <source>
        <dbReference type="ARBA" id="ARBA00023015"/>
    </source>
</evidence>
<dbReference type="Gene3D" id="1.10.10.10">
    <property type="entry name" value="Winged helix-like DNA-binding domain superfamily/Winged helix DNA-binding domain"/>
    <property type="match status" value="1"/>
</dbReference>
<dbReference type="InterPro" id="IPR015422">
    <property type="entry name" value="PyrdxlP-dep_Trfase_small"/>
</dbReference>
<proteinExistence type="inferred from homology"/>
<keyword evidence="8" id="KW-0804">Transcription</keyword>
<gene>
    <name evidence="10" type="ORF">N495_02375</name>
</gene>
<evidence type="ECO:0000256" key="8">
    <source>
        <dbReference type="ARBA" id="ARBA00023163"/>
    </source>
</evidence>
<keyword evidence="3" id="KW-0032">Aminotransferase</keyword>
<dbReference type="InterPro" id="IPR015421">
    <property type="entry name" value="PyrdxlP-dep_Trfase_major"/>
</dbReference>
<evidence type="ECO:0000256" key="5">
    <source>
        <dbReference type="ARBA" id="ARBA00022898"/>
    </source>
</evidence>
<dbReference type="Gene3D" id="3.40.640.10">
    <property type="entry name" value="Type I PLP-dependent aspartate aminotransferase-like (Major domain)"/>
    <property type="match status" value="1"/>
</dbReference>
<dbReference type="Proteomes" id="UP000032250">
    <property type="component" value="Unassembled WGS sequence"/>
</dbReference>
<dbReference type="PANTHER" id="PTHR46577:SF1">
    <property type="entry name" value="HTH-TYPE TRANSCRIPTIONAL REGULATORY PROTEIN GABR"/>
    <property type="match status" value="1"/>
</dbReference>
<dbReference type="AlphaFoldDB" id="A0A0D1BUN9"/>
<protein>
    <submittedName>
        <fullName evidence="10">GntR family transcriptional regulator</fullName>
    </submittedName>
</protein>
<evidence type="ECO:0000256" key="1">
    <source>
        <dbReference type="ARBA" id="ARBA00001933"/>
    </source>
</evidence>
<dbReference type="PROSITE" id="PS50949">
    <property type="entry name" value="HTH_GNTR"/>
    <property type="match status" value="1"/>
</dbReference>
<dbReference type="PRINTS" id="PR00035">
    <property type="entry name" value="HTHGNTR"/>
</dbReference>
<dbReference type="SUPFAM" id="SSF46785">
    <property type="entry name" value="Winged helix' DNA-binding domain"/>
    <property type="match status" value="1"/>
</dbReference>
<evidence type="ECO:0000256" key="2">
    <source>
        <dbReference type="ARBA" id="ARBA00005384"/>
    </source>
</evidence>
<dbReference type="FunFam" id="3.40.640.10:FF:000023">
    <property type="entry name" value="Transcriptional regulator, GntR family"/>
    <property type="match status" value="1"/>
</dbReference>
<evidence type="ECO:0000256" key="4">
    <source>
        <dbReference type="ARBA" id="ARBA00022679"/>
    </source>
</evidence>
<dbReference type="EMBL" id="JXSU01000007">
    <property type="protein sequence ID" value="KIS22481.1"/>
    <property type="molecule type" value="Genomic_DNA"/>
</dbReference>
<dbReference type="SMART" id="SM00345">
    <property type="entry name" value="HTH_GNTR"/>
    <property type="match status" value="1"/>
</dbReference>
<dbReference type="SUPFAM" id="SSF53383">
    <property type="entry name" value="PLP-dependent transferases"/>
    <property type="match status" value="1"/>
</dbReference>
<keyword evidence="6" id="KW-0805">Transcription regulation</keyword>
<dbReference type="GO" id="GO:0003677">
    <property type="term" value="F:DNA binding"/>
    <property type="evidence" value="ECO:0007669"/>
    <property type="project" value="UniProtKB-KW"/>
</dbReference>
<evidence type="ECO:0000313" key="11">
    <source>
        <dbReference type="Proteomes" id="UP000032250"/>
    </source>
</evidence>
<reference evidence="10 11" key="1">
    <citation type="submission" date="2014-06" db="EMBL/GenBank/DDBJ databases">
        <title>Genome characterization of distinct group I Clostridium botulinum lineages.</title>
        <authorList>
            <person name="Giordani F."/>
            <person name="Anselmo A."/>
            <person name="Fillo S."/>
            <person name="Palozzi A.M."/>
            <person name="Fortunato A."/>
            <person name="Gentile B."/>
            <person name="Ciammaruconi A."/>
            <person name="Anniballi F."/>
            <person name="De Medici D."/>
            <person name="Lista F."/>
        </authorList>
    </citation>
    <scope>NUCLEOTIDE SEQUENCE [LARGE SCALE GENOMIC DNA]</scope>
    <source>
        <strain evidence="10 11">B2 450</strain>
    </source>
</reference>
<dbReference type="CDD" id="cd00609">
    <property type="entry name" value="AAT_like"/>
    <property type="match status" value="1"/>
</dbReference>
<evidence type="ECO:0000259" key="9">
    <source>
        <dbReference type="PROSITE" id="PS50949"/>
    </source>
</evidence>
<feature type="domain" description="HTH gntR-type" evidence="9">
    <location>
        <begin position="11"/>
        <end position="79"/>
    </location>
</feature>
<dbReference type="Pfam" id="PF00392">
    <property type="entry name" value="GntR"/>
    <property type="match status" value="1"/>
</dbReference>
<dbReference type="GO" id="GO:0008483">
    <property type="term" value="F:transaminase activity"/>
    <property type="evidence" value="ECO:0007669"/>
    <property type="project" value="UniProtKB-KW"/>
</dbReference>
<dbReference type="RefSeq" id="WP_043031257.1">
    <property type="nucleotide sequence ID" value="NZ_JXSU01000007.1"/>
</dbReference>
<comment type="caution">
    <text evidence="10">The sequence shown here is derived from an EMBL/GenBank/DDBJ whole genome shotgun (WGS) entry which is preliminary data.</text>
</comment>
<dbReference type="InterPro" id="IPR000524">
    <property type="entry name" value="Tscrpt_reg_HTH_GntR"/>
</dbReference>
<name>A0A0D1BUN9_CLOBO</name>
<dbReference type="OrthoDB" id="9802328at2"/>
<evidence type="ECO:0000256" key="3">
    <source>
        <dbReference type="ARBA" id="ARBA00022576"/>
    </source>
</evidence>